<dbReference type="Pfam" id="PF20469">
    <property type="entry name" value="OLD-like_TOPRIM"/>
    <property type="match status" value="1"/>
</dbReference>
<dbReference type="AlphaFoldDB" id="A0AA34XQ50"/>
<keyword evidence="4" id="KW-1185">Reference proteome</keyword>
<evidence type="ECO:0000313" key="4">
    <source>
        <dbReference type="Proteomes" id="UP000194136"/>
    </source>
</evidence>
<organism evidence="3 4">
    <name type="scientific">Vibrio syngnathi</name>
    <dbReference type="NCBI Taxonomy" id="3034029"/>
    <lineage>
        <taxon>Bacteria</taxon>
        <taxon>Pseudomonadati</taxon>
        <taxon>Pseudomonadota</taxon>
        <taxon>Gammaproteobacteria</taxon>
        <taxon>Vibrionales</taxon>
        <taxon>Vibrionaceae</taxon>
        <taxon>Vibrio</taxon>
    </lineage>
</organism>
<reference evidence="3 4" key="1">
    <citation type="submission" date="2016-10" db="EMBL/GenBank/DDBJ databases">
        <title>The High Quality Genome of Vibrio splendidus K08M4.</title>
        <authorList>
            <person name="Wendling C."/>
            <person name="Chibani C.M."/>
            <person name="Hertel R."/>
            <person name="Sproer C."/>
            <person name="Bunk B."/>
            <person name="Overmann J."/>
            <person name="Roth O."/>
            <person name="Liesegang H."/>
        </authorList>
    </citation>
    <scope>NUCLEOTIDE SEQUENCE [LARGE SCALE GENOMIC DNA]</scope>
    <source>
        <strain evidence="3 4">K08M4</strain>
    </source>
</reference>
<dbReference type="SUPFAM" id="SSF52540">
    <property type="entry name" value="P-loop containing nucleoside triphosphate hydrolases"/>
    <property type="match status" value="1"/>
</dbReference>
<dbReference type="InterPro" id="IPR034139">
    <property type="entry name" value="TOPRIM_OLD"/>
</dbReference>
<sequence length="651" mass="73327">MKIESIRVKNFRSFKDETILLDDYSCFVGSNGAGKSTVMNALNVFFRQFRDSKTDLSKLSKEDFHHKNTQLPIEITVTFNSLSAEAKSDLADYVRQGKLIVTAKAEYDPATERADVKQYGNRMVISGFSAWFDANKQKAKVPELKAIYQNLKNTFSGLADVKTKGDMEVALHDYEAKNPQLCTLVPSEDQFYGASKGANKIAPYLEWVFVSASKDFSEEAEQTKGSALDQLLNRVLGTKVTFKDKVSQLKEEYRVSYKKMLEEEQPALQEISDSLGIKLRKWSNPDASAQIVWNEDPEKSVKIEEPKALVVISEKGFEGELSRFGHGMQRSYLLSVLQELSDANTAKSPTLVIAVEEPELYQHPPQARYLAQLLQELDDSQVMVCTHSPYFIPVERFEYLRVVREEGVPCESKVKSVTYKKLSDTLHGSGQVLLRETGMLAKLYPNLKPEINEMFFCKKLILVEGIEDVAYIRTYIELMGKTDEFRLGGFHIIPVGGKSELLKPIALAKHLGIDVYVVCDADTNKTVEGEVVKHKKDNASILHLLGHDKALHWSEETHRFSNLTMWTHNITVTIGPEFGPKWKGFEDKAAAHYGNAKGLKKNPLAVSKALIEAWDSGCRSQELQNLVYRILQLGTEVEVKMDSAIEEPTTV</sequence>
<evidence type="ECO:0000259" key="1">
    <source>
        <dbReference type="Pfam" id="PF13175"/>
    </source>
</evidence>
<evidence type="ECO:0000313" key="3">
    <source>
        <dbReference type="EMBL" id="ARP40362.1"/>
    </source>
</evidence>
<dbReference type="Proteomes" id="UP000194136">
    <property type="component" value="Chromosome 2"/>
</dbReference>
<evidence type="ECO:0000259" key="2">
    <source>
        <dbReference type="Pfam" id="PF20469"/>
    </source>
</evidence>
<dbReference type="RefSeq" id="WP_086050941.1">
    <property type="nucleotide sequence ID" value="NZ_CP017917.1"/>
</dbReference>
<name>A0AA34XQ50_9VIBR</name>
<dbReference type="InterPro" id="IPR027417">
    <property type="entry name" value="P-loop_NTPase"/>
</dbReference>
<dbReference type="InterPro" id="IPR041685">
    <property type="entry name" value="AAA_GajA/Old/RecF-like"/>
</dbReference>
<protein>
    <submittedName>
        <fullName evidence="3">Chromosome segregation protein</fullName>
    </submittedName>
</protein>
<dbReference type="EMBL" id="CP017917">
    <property type="protein sequence ID" value="ARP40362.1"/>
    <property type="molecule type" value="Genomic_DNA"/>
</dbReference>
<feature type="domain" description="OLD protein-like TOPRIM" evidence="2">
    <location>
        <begin position="455"/>
        <end position="522"/>
    </location>
</feature>
<proteinExistence type="predicted"/>
<dbReference type="InterPro" id="IPR051396">
    <property type="entry name" value="Bact_Antivir_Def_Nuclease"/>
</dbReference>
<dbReference type="Pfam" id="PF13175">
    <property type="entry name" value="AAA_15"/>
    <property type="match status" value="1"/>
</dbReference>
<dbReference type="Gene3D" id="3.40.50.300">
    <property type="entry name" value="P-loop containing nucleotide triphosphate hydrolases"/>
    <property type="match status" value="1"/>
</dbReference>
<dbReference type="PANTHER" id="PTHR43581">
    <property type="entry name" value="ATP/GTP PHOSPHATASE"/>
    <property type="match status" value="1"/>
</dbReference>
<feature type="domain" description="Endonuclease GajA/Old nuclease/RecF-like AAA" evidence="1">
    <location>
        <begin position="1"/>
        <end position="392"/>
    </location>
</feature>
<gene>
    <name evidence="3" type="ORF">K08M4_37010</name>
</gene>
<accession>A0AA34XQ50</accession>
<dbReference type="KEGG" id="vsy:K08M4_37010"/>
<dbReference type="PANTHER" id="PTHR43581:SF4">
    <property type="entry name" value="ATP_GTP PHOSPHATASE"/>
    <property type="match status" value="1"/>
</dbReference>
<dbReference type="CDD" id="cd01026">
    <property type="entry name" value="TOPRIM_OLD"/>
    <property type="match status" value="1"/>
</dbReference>